<reference evidence="1 2" key="1">
    <citation type="submission" date="2023-09" db="EMBL/GenBank/DDBJ databases">
        <title>Multi-omics analysis of a traditional fermented food reveals byproduct-associated fungal strains for waste-to-food upcycling.</title>
        <authorList>
            <consortium name="Lawrence Berkeley National Laboratory"/>
            <person name="Rekdal V.M."/>
            <person name="Villalobos-Escobedo J.M."/>
            <person name="Rodriguez-Valeron N."/>
            <person name="Garcia M.O."/>
            <person name="Vasquez D.P."/>
            <person name="Damayanti I."/>
            <person name="Sorensen P.M."/>
            <person name="Baidoo E.E."/>
            <person name="De Carvalho A.C."/>
            <person name="Riley R."/>
            <person name="Lipzen A."/>
            <person name="He G."/>
            <person name="Yan M."/>
            <person name="Haridas S."/>
            <person name="Daum C."/>
            <person name="Yoshinaga Y."/>
            <person name="Ng V."/>
            <person name="Grigoriev I.V."/>
            <person name="Munk R."/>
            <person name="Nuraida L."/>
            <person name="Wijaya C.H."/>
            <person name="Morales P.-C."/>
            <person name="Keasling J.D."/>
        </authorList>
    </citation>
    <scope>NUCLEOTIDE SEQUENCE [LARGE SCALE GENOMIC DNA]</scope>
    <source>
        <strain evidence="1 2">FGSC 2613</strain>
    </source>
</reference>
<protein>
    <recommendedName>
        <fullName evidence="3">Polyketide synthase</fullName>
    </recommendedName>
</protein>
<sequence length="89" mass="9741">MLTRSIGISSQCWMQHSEMEIGQEVVDACLIKNWSLQSFYTSSPLFDGCFSGRSNAQHVIGLLTGSLEIKVGFMDEHPVSGSGLTDLET</sequence>
<comment type="caution">
    <text evidence="1">The sequence shown here is derived from an EMBL/GenBank/DDBJ whole genome shotgun (WGS) entry which is preliminary data.</text>
</comment>
<accession>A0ABR3D230</accession>
<proteinExistence type="predicted"/>
<keyword evidence="2" id="KW-1185">Reference proteome</keyword>
<gene>
    <name evidence="1" type="ORF">QR685DRAFT_600566</name>
</gene>
<dbReference type="Proteomes" id="UP001451303">
    <property type="component" value="Unassembled WGS sequence"/>
</dbReference>
<dbReference type="EMBL" id="JAVLET010000012">
    <property type="protein sequence ID" value="KAL0466742.1"/>
    <property type="molecule type" value="Genomic_DNA"/>
</dbReference>
<name>A0ABR3D230_NEUIN</name>
<evidence type="ECO:0008006" key="3">
    <source>
        <dbReference type="Google" id="ProtNLM"/>
    </source>
</evidence>
<evidence type="ECO:0000313" key="2">
    <source>
        <dbReference type="Proteomes" id="UP001451303"/>
    </source>
</evidence>
<organism evidence="1 2">
    <name type="scientific">Neurospora intermedia</name>
    <dbReference type="NCBI Taxonomy" id="5142"/>
    <lineage>
        <taxon>Eukaryota</taxon>
        <taxon>Fungi</taxon>
        <taxon>Dikarya</taxon>
        <taxon>Ascomycota</taxon>
        <taxon>Pezizomycotina</taxon>
        <taxon>Sordariomycetes</taxon>
        <taxon>Sordariomycetidae</taxon>
        <taxon>Sordariales</taxon>
        <taxon>Sordariaceae</taxon>
        <taxon>Neurospora</taxon>
    </lineage>
</organism>
<evidence type="ECO:0000313" key="1">
    <source>
        <dbReference type="EMBL" id="KAL0466742.1"/>
    </source>
</evidence>